<feature type="region of interest" description="Disordered" evidence="1">
    <location>
        <begin position="133"/>
        <end position="201"/>
    </location>
</feature>
<evidence type="ECO:0000313" key="4">
    <source>
        <dbReference type="Proteomes" id="UP001444625"/>
    </source>
</evidence>
<dbReference type="SUPFAM" id="SSF47413">
    <property type="entry name" value="lambda repressor-like DNA-binding domains"/>
    <property type="match status" value="1"/>
</dbReference>
<keyword evidence="2" id="KW-0472">Membrane</keyword>
<dbReference type="PANTHER" id="PTHR34475:SF1">
    <property type="entry name" value="CYTOSKELETON PROTEIN RODZ"/>
    <property type="match status" value="1"/>
</dbReference>
<comment type="caution">
    <text evidence="3">The sequence shown here is derived from an EMBL/GenBank/DDBJ whole genome shotgun (WGS) entry which is preliminary data.</text>
</comment>
<gene>
    <name evidence="3" type="ORF">ABC228_04205</name>
</gene>
<dbReference type="Proteomes" id="UP001444625">
    <property type="component" value="Unassembled WGS sequence"/>
</dbReference>
<keyword evidence="4" id="KW-1185">Reference proteome</keyword>
<dbReference type="InterPro" id="IPR001387">
    <property type="entry name" value="Cro/C1-type_HTH"/>
</dbReference>
<dbReference type="InterPro" id="IPR050400">
    <property type="entry name" value="Bact_Cytoskel_RodZ"/>
</dbReference>
<dbReference type="Gene3D" id="1.10.260.40">
    <property type="entry name" value="lambda repressor-like DNA-binding domains"/>
    <property type="match status" value="1"/>
</dbReference>
<keyword evidence="2" id="KW-1133">Transmembrane helix</keyword>
<dbReference type="InterPro" id="IPR010982">
    <property type="entry name" value="Lambda_DNA-bd_dom_sf"/>
</dbReference>
<accession>A0ABU9XDP9</accession>
<protein>
    <submittedName>
        <fullName evidence="3">RodZ family helix-turn-helix domain-containing protein</fullName>
    </submittedName>
</protein>
<dbReference type="RefSeq" id="WP_345823830.1">
    <property type="nucleotide sequence ID" value="NZ_JBDIML010000001.1"/>
</dbReference>
<name>A0ABU9XDP9_9BACI</name>
<evidence type="ECO:0000256" key="2">
    <source>
        <dbReference type="SAM" id="Phobius"/>
    </source>
</evidence>
<reference evidence="3 4" key="1">
    <citation type="submission" date="2024-05" db="EMBL/GenBank/DDBJ databases">
        <authorList>
            <person name="Haq I."/>
            <person name="Ullah Z."/>
            <person name="Ahmad R."/>
            <person name="Li M."/>
            <person name="Tong Y."/>
        </authorList>
    </citation>
    <scope>NUCLEOTIDE SEQUENCE [LARGE SCALE GENOMIC DNA]</scope>
    <source>
        <strain evidence="3 4">16A2E</strain>
    </source>
</reference>
<feature type="transmembrane region" description="Helical" evidence="2">
    <location>
        <begin position="103"/>
        <end position="128"/>
    </location>
</feature>
<evidence type="ECO:0000313" key="3">
    <source>
        <dbReference type="EMBL" id="MEN2766379.1"/>
    </source>
</evidence>
<dbReference type="PANTHER" id="PTHR34475">
    <property type="match status" value="1"/>
</dbReference>
<feature type="compositionally biased region" description="Acidic residues" evidence="1">
    <location>
        <begin position="166"/>
        <end position="201"/>
    </location>
</feature>
<dbReference type="CDD" id="cd00093">
    <property type="entry name" value="HTH_XRE"/>
    <property type="match status" value="1"/>
</dbReference>
<proteinExistence type="predicted"/>
<dbReference type="Pfam" id="PF13413">
    <property type="entry name" value="HTH_25"/>
    <property type="match status" value="1"/>
</dbReference>
<keyword evidence="2" id="KW-0812">Transmembrane</keyword>
<dbReference type="EMBL" id="JBDIML010000001">
    <property type="protein sequence ID" value="MEN2766379.1"/>
    <property type="molecule type" value="Genomic_DNA"/>
</dbReference>
<feature type="compositionally biased region" description="Acidic residues" evidence="1">
    <location>
        <begin position="134"/>
        <end position="144"/>
    </location>
</feature>
<organism evidence="3 4">
    <name type="scientific">Ornithinibacillus xuwenensis</name>
    <dbReference type="NCBI Taxonomy" id="3144668"/>
    <lineage>
        <taxon>Bacteria</taxon>
        <taxon>Bacillati</taxon>
        <taxon>Bacillota</taxon>
        <taxon>Bacilli</taxon>
        <taxon>Bacillales</taxon>
        <taxon>Bacillaceae</taxon>
        <taxon>Ornithinibacillus</taxon>
    </lineage>
</organism>
<sequence>MGIGARLKEAREAKELSLDELQDITKIQKRYLVAIEEENFSILPGKFYAKAFIKEYAIAVGVDPNQLMEEYKEEIPSPEEDTTTQYTRIHRSRKDNMPTRSSAIFSFIPTLIVVLLIIGIVFLAWWFLTKSNDNEDPSPVDETGDNTIIRNEDTDTSGEETRDENGAEDPDPDSEDTSEDEQDGEEGSGEETNEDQVEEETDLSMNVVEQGSGSPPVSTIELSNTGEALMFTFESQSGVWLDVKNEAGESFFGAITDPENSPMEIDLTGQERIFLNIGHAPDLSIKINGVDVEYPVDPNTSDHQQIWFNVTEENE</sequence>
<evidence type="ECO:0000256" key="1">
    <source>
        <dbReference type="SAM" id="MobiDB-lite"/>
    </source>
</evidence>